<dbReference type="Proteomes" id="UP001500618">
    <property type="component" value="Unassembled WGS sequence"/>
</dbReference>
<dbReference type="SUPFAM" id="SSF46785">
    <property type="entry name" value="Winged helix' DNA-binding domain"/>
    <property type="match status" value="1"/>
</dbReference>
<protein>
    <recommendedName>
        <fullName evidence="7">Tyr recombinase domain-containing protein</fullName>
    </recommendedName>
</protein>
<dbReference type="InterPro" id="IPR011010">
    <property type="entry name" value="DNA_brk_join_enz"/>
</dbReference>
<name>A0ABN2IZW5_9ACTN</name>
<keyword evidence="4" id="KW-0804">Transcription</keyword>
<evidence type="ECO:0000259" key="7">
    <source>
        <dbReference type="PROSITE" id="PS51898"/>
    </source>
</evidence>
<evidence type="ECO:0000313" key="9">
    <source>
        <dbReference type="Proteomes" id="UP001500618"/>
    </source>
</evidence>
<dbReference type="Gene3D" id="1.10.443.10">
    <property type="entry name" value="Intergrase catalytic core"/>
    <property type="match status" value="1"/>
</dbReference>
<dbReference type="Gene3D" id="1.10.150.130">
    <property type="match status" value="1"/>
</dbReference>
<proteinExistence type="inferred from homology"/>
<dbReference type="Pfam" id="PF00589">
    <property type="entry name" value="Phage_integrase"/>
    <property type="match status" value="1"/>
</dbReference>
<evidence type="ECO:0000256" key="1">
    <source>
        <dbReference type="ARBA" id="ARBA00008857"/>
    </source>
</evidence>
<evidence type="ECO:0000256" key="2">
    <source>
        <dbReference type="ARBA" id="ARBA00023015"/>
    </source>
</evidence>
<dbReference type="InterPro" id="IPR050090">
    <property type="entry name" value="Tyrosine_recombinase_XerCD"/>
</dbReference>
<evidence type="ECO:0000256" key="5">
    <source>
        <dbReference type="ARBA" id="ARBA00023172"/>
    </source>
</evidence>
<evidence type="ECO:0000256" key="4">
    <source>
        <dbReference type="ARBA" id="ARBA00023163"/>
    </source>
</evidence>
<dbReference type="SMART" id="SM00345">
    <property type="entry name" value="HTH_GNTR"/>
    <property type="match status" value="1"/>
</dbReference>
<keyword evidence="3" id="KW-0238">DNA-binding</keyword>
<dbReference type="Gene3D" id="1.10.10.10">
    <property type="entry name" value="Winged helix-like DNA-binding domain superfamily/Winged helix DNA-binding domain"/>
    <property type="match status" value="1"/>
</dbReference>
<comment type="similarity">
    <text evidence="1">Belongs to the 'phage' integrase family.</text>
</comment>
<evidence type="ECO:0000256" key="6">
    <source>
        <dbReference type="SAM" id="MobiDB-lite"/>
    </source>
</evidence>
<gene>
    <name evidence="8" type="ORF">GCM10009765_75140</name>
</gene>
<keyword evidence="5" id="KW-0233">DNA recombination</keyword>
<evidence type="ECO:0000313" key="8">
    <source>
        <dbReference type="EMBL" id="GAA1715212.1"/>
    </source>
</evidence>
<dbReference type="SUPFAM" id="SSF56349">
    <property type="entry name" value="DNA breaking-rejoining enzymes"/>
    <property type="match status" value="1"/>
</dbReference>
<keyword evidence="9" id="KW-1185">Reference proteome</keyword>
<dbReference type="InterPro" id="IPR002104">
    <property type="entry name" value="Integrase_catalytic"/>
</dbReference>
<dbReference type="InterPro" id="IPR010998">
    <property type="entry name" value="Integrase_recombinase_N"/>
</dbReference>
<reference evidence="8 9" key="1">
    <citation type="journal article" date="2019" name="Int. J. Syst. Evol. Microbiol.">
        <title>The Global Catalogue of Microorganisms (GCM) 10K type strain sequencing project: providing services to taxonomists for standard genome sequencing and annotation.</title>
        <authorList>
            <consortium name="The Broad Institute Genomics Platform"/>
            <consortium name="The Broad Institute Genome Sequencing Center for Infectious Disease"/>
            <person name="Wu L."/>
            <person name="Ma J."/>
        </authorList>
    </citation>
    <scope>NUCLEOTIDE SEQUENCE [LARGE SCALE GENOMIC DNA]</scope>
    <source>
        <strain evidence="8 9">JCM 14718</strain>
    </source>
</reference>
<accession>A0ABN2IZW5</accession>
<organism evidence="8 9">
    <name type="scientific">Fodinicola feengrottensis</name>
    <dbReference type="NCBI Taxonomy" id="435914"/>
    <lineage>
        <taxon>Bacteria</taxon>
        <taxon>Bacillati</taxon>
        <taxon>Actinomycetota</taxon>
        <taxon>Actinomycetes</taxon>
        <taxon>Mycobacteriales</taxon>
        <taxon>Fodinicola</taxon>
    </lineage>
</organism>
<comment type="caution">
    <text evidence="8">The sequence shown here is derived from an EMBL/GenBank/DDBJ whole genome shotgun (WGS) entry which is preliminary data.</text>
</comment>
<dbReference type="Pfam" id="PF00392">
    <property type="entry name" value="GntR"/>
    <property type="match status" value="1"/>
</dbReference>
<dbReference type="InterPro" id="IPR036388">
    <property type="entry name" value="WH-like_DNA-bd_sf"/>
</dbReference>
<dbReference type="CDD" id="cd01189">
    <property type="entry name" value="INT_ICEBs1_C_like"/>
    <property type="match status" value="1"/>
</dbReference>
<dbReference type="InterPro" id="IPR013762">
    <property type="entry name" value="Integrase-like_cat_sf"/>
</dbReference>
<dbReference type="PROSITE" id="PS51898">
    <property type="entry name" value="TYR_RECOMBINASE"/>
    <property type="match status" value="1"/>
</dbReference>
<feature type="domain" description="Tyr recombinase" evidence="7">
    <location>
        <begin position="246"/>
        <end position="453"/>
    </location>
</feature>
<sequence>MSWHGSWHEGAYGARVKTTTGRSARSRGSIEILSSGSLRVKVYAGIDPVSKRRHDLTEVIPAGPNAWDLAEKALTRLLNELDEQRAPKTSATVRQLLERHLDLLSNSGTIASGTVGDYRRYVRLHIDPLIGHLKLGQVDAFILDSLYAELARCREHCDKQQRSRIQHRTTRKHKCDEHKGRACSPADPTCDACKRLCRKHKCQPLKAGTIRKIHYLLSGAYQRAVRWKWIGVSPISQAEPPSAPPPDPQPPTAEEAARIINAAWLDGGGHEDPDFGTYVWLAMISGARRGELCAVRRKNIDLDRGVLVLRRAVAKDENDELYIKDTKTHQRRHIVLDAVTVDILREHLARLDERADQLKVAVSPEAFVFSTTPDHSEHVKPASVSQRYRRLVARLGIDTELKSLRHYSATELIAGGVDVRTVAGRLGHSGGGVTTLKVYSAWLQEADQRASVALSNRVPARPTSPKSRSEQAKTHPLYPYERIAADFREKILSGSIMDGTALPTIQQIAEATCVSVGTAHRAVALLKDWGVVTQDGKHISAKNADREQ</sequence>
<dbReference type="EMBL" id="BAAANY010000039">
    <property type="protein sequence ID" value="GAA1715212.1"/>
    <property type="molecule type" value="Genomic_DNA"/>
</dbReference>
<evidence type="ECO:0000256" key="3">
    <source>
        <dbReference type="ARBA" id="ARBA00023125"/>
    </source>
</evidence>
<dbReference type="PANTHER" id="PTHR30349">
    <property type="entry name" value="PHAGE INTEGRASE-RELATED"/>
    <property type="match status" value="1"/>
</dbReference>
<dbReference type="InterPro" id="IPR000524">
    <property type="entry name" value="Tscrpt_reg_HTH_GntR"/>
</dbReference>
<dbReference type="PANTHER" id="PTHR30349:SF41">
    <property type="entry name" value="INTEGRASE_RECOMBINASE PROTEIN MJ0367-RELATED"/>
    <property type="match status" value="1"/>
</dbReference>
<dbReference type="InterPro" id="IPR036390">
    <property type="entry name" value="WH_DNA-bd_sf"/>
</dbReference>
<feature type="region of interest" description="Disordered" evidence="6">
    <location>
        <begin position="453"/>
        <end position="475"/>
    </location>
</feature>
<keyword evidence="2" id="KW-0805">Transcription regulation</keyword>